<feature type="domain" description="Exocyst complex subunit Exo70 C-terminal" evidence="3">
    <location>
        <begin position="2"/>
        <end position="46"/>
    </location>
</feature>
<dbReference type="InterPro" id="IPR016159">
    <property type="entry name" value="Cullin_repeat-like_dom_sf"/>
</dbReference>
<name>A0ABP0W0Z9_9BRYO</name>
<evidence type="ECO:0000256" key="2">
    <source>
        <dbReference type="ARBA" id="ARBA00022448"/>
    </source>
</evidence>
<dbReference type="Proteomes" id="UP001497444">
    <property type="component" value="Chromosome 13"/>
</dbReference>
<evidence type="ECO:0000256" key="1">
    <source>
        <dbReference type="ARBA" id="ARBA00006756"/>
    </source>
</evidence>
<keyword evidence="2" id="KW-0813">Transport</keyword>
<gene>
    <name evidence="4" type="ORF">CSSPJE1EN1_LOCUS5932</name>
</gene>
<evidence type="ECO:0000313" key="4">
    <source>
        <dbReference type="EMBL" id="CAK9260454.1"/>
    </source>
</evidence>
<evidence type="ECO:0000313" key="5">
    <source>
        <dbReference type="Proteomes" id="UP001497444"/>
    </source>
</evidence>
<accession>A0ABP0W0Z9</accession>
<sequence>MRLQIEEVLLPAHRSFIKCYGPLIDIGKIPNKSVKYTAEDLEQMIGEVFERNPWSEQIQILIPSDNECK</sequence>
<dbReference type="SUPFAM" id="SSF74788">
    <property type="entry name" value="Cullin repeat-like"/>
    <property type="match status" value="1"/>
</dbReference>
<dbReference type="InterPro" id="IPR046364">
    <property type="entry name" value="Exo70_C"/>
</dbReference>
<comment type="similarity">
    <text evidence="1">Belongs to the EXO70 family.</text>
</comment>
<proteinExistence type="inferred from homology"/>
<dbReference type="Gene3D" id="1.20.1280.170">
    <property type="entry name" value="Exocyst complex component Exo70"/>
    <property type="match status" value="1"/>
</dbReference>
<organism evidence="4 5">
    <name type="scientific">Sphagnum jensenii</name>
    <dbReference type="NCBI Taxonomy" id="128206"/>
    <lineage>
        <taxon>Eukaryota</taxon>
        <taxon>Viridiplantae</taxon>
        <taxon>Streptophyta</taxon>
        <taxon>Embryophyta</taxon>
        <taxon>Bryophyta</taxon>
        <taxon>Sphagnophytina</taxon>
        <taxon>Sphagnopsida</taxon>
        <taxon>Sphagnales</taxon>
        <taxon>Sphagnaceae</taxon>
        <taxon>Sphagnum</taxon>
    </lineage>
</organism>
<reference evidence="4" key="1">
    <citation type="submission" date="2024-02" db="EMBL/GenBank/DDBJ databases">
        <authorList>
            <consortium name="ELIXIR-Norway"/>
            <consortium name="Elixir Norway"/>
        </authorList>
    </citation>
    <scope>NUCLEOTIDE SEQUENCE</scope>
</reference>
<dbReference type="EMBL" id="OZ020108">
    <property type="protein sequence ID" value="CAK9260454.1"/>
    <property type="molecule type" value="Genomic_DNA"/>
</dbReference>
<dbReference type="Pfam" id="PF03081">
    <property type="entry name" value="Exo70_C"/>
    <property type="match status" value="1"/>
</dbReference>
<keyword evidence="5" id="KW-1185">Reference proteome</keyword>
<protein>
    <recommendedName>
        <fullName evidence="3">Exocyst complex subunit Exo70 C-terminal domain-containing protein</fullName>
    </recommendedName>
</protein>
<evidence type="ECO:0000259" key="3">
    <source>
        <dbReference type="Pfam" id="PF03081"/>
    </source>
</evidence>